<evidence type="ECO:0000256" key="8">
    <source>
        <dbReference type="SAM" id="Phobius"/>
    </source>
</evidence>
<dbReference type="CDD" id="cd11041">
    <property type="entry name" value="CYP503A1-like"/>
    <property type="match status" value="1"/>
</dbReference>
<evidence type="ECO:0000313" key="10">
    <source>
        <dbReference type="Proteomes" id="UP000799291"/>
    </source>
</evidence>
<keyword evidence="8" id="KW-0812">Transmembrane</keyword>
<dbReference type="EMBL" id="MU005582">
    <property type="protein sequence ID" value="KAF2684170.1"/>
    <property type="molecule type" value="Genomic_DNA"/>
</dbReference>
<feature type="binding site" description="axial binding residue" evidence="7">
    <location>
        <position position="442"/>
    </location>
    <ligand>
        <name>heme</name>
        <dbReference type="ChEBI" id="CHEBI:30413"/>
    </ligand>
    <ligandPart>
        <name>Fe</name>
        <dbReference type="ChEBI" id="CHEBI:18248"/>
    </ligandPart>
</feature>
<evidence type="ECO:0000256" key="7">
    <source>
        <dbReference type="PIRSR" id="PIRSR602403-1"/>
    </source>
</evidence>
<dbReference type="Proteomes" id="UP000799291">
    <property type="component" value="Unassembled WGS sequence"/>
</dbReference>
<feature type="transmembrane region" description="Helical" evidence="8">
    <location>
        <begin position="6"/>
        <end position="22"/>
    </location>
</feature>
<dbReference type="GO" id="GO:0005506">
    <property type="term" value="F:iron ion binding"/>
    <property type="evidence" value="ECO:0007669"/>
    <property type="project" value="InterPro"/>
</dbReference>
<dbReference type="GO" id="GO:0004497">
    <property type="term" value="F:monooxygenase activity"/>
    <property type="evidence" value="ECO:0007669"/>
    <property type="project" value="InterPro"/>
</dbReference>
<organism evidence="9 10">
    <name type="scientific">Lentithecium fluviatile CBS 122367</name>
    <dbReference type="NCBI Taxonomy" id="1168545"/>
    <lineage>
        <taxon>Eukaryota</taxon>
        <taxon>Fungi</taxon>
        <taxon>Dikarya</taxon>
        <taxon>Ascomycota</taxon>
        <taxon>Pezizomycotina</taxon>
        <taxon>Dothideomycetes</taxon>
        <taxon>Pleosporomycetidae</taxon>
        <taxon>Pleosporales</taxon>
        <taxon>Massarineae</taxon>
        <taxon>Lentitheciaceae</taxon>
        <taxon>Lentithecium</taxon>
    </lineage>
</organism>
<evidence type="ECO:0000256" key="6">
    <source>
        <dbReference type="ARBA" id="ARBA00023004"/>
    </source>
</evidence>
<dbReference type="Pfam" id="PF00067">
    <property type="entry name" value="p450"/>
    <property type="match status" value="1"/>
</dbReference>
<keyword evidence="5" id="KW-0560">Oxidoreductase</keyword>
<dbReference type="OrthoDB" id="1844152at2759"/>
<sequence>MLSLDYSKLLILAVVIAIVLFWPPKNKSFHRRGIDPGFLNLKVWPARIWFLLRGRNIVEQAYLQEKDAPYLLQSLNEDSLVLPPKYLPELRMLPGGKLSASEALVTSVLGQHSGVDVVLKDRQHYDIARVQLMRSLPTLVPILSAKVDSILSETLAACSTADFTHVKIKEIVSALVLRTTLLTFVGPELCENTELQWLVEEFTNIVRDMAIFLLFIPKFLRPVLWPVLPPTARMKRLHERVRRILFPKTEKNVKSSRDFPTVIDHFVATSEIVDEKEIVAKFLVLMAGALHTTKMSTSHAIIDLCASPECVDELRNEALAENLNDLPWHLDQVSCLKKLDSFLKESQRFNPPNYLSFDRIATSTFTLQDGTAIPKGTFISMAAGPMAMDPGYYEDAQTFSATRFCKTDESAVESGAEKSQWAHEFVSTESGNIHWGHGRFTCPGRWYASAVMKVVIAQILRKYEVKFPEGQRERLPNVYLDLIVEPNPKQVVRFRARE</sequence>
<accession>A0A6G1J1T4</accession>
<evidence type="ECO:0000256" key="1">
    <source>
        <dbReference type="ARBA" id="ARBA00001971"/>
    </source>
</evidence>
<evidence type="ECO:0000256" key="4">
    <source>
        <dbReference type="ARBA" id="ARBA00022723"/>
    </source>
</evidence>
<reference evidence="9" key="1">
    <citation type="journal article" date="2020" name="Stud. Mycol.">
        <title>101 Dothideomycetes genomes: a test case for predicting lifestyles and emergence of pathogens.</title>
        <authorList>
            <person name="Haridas S."/>
            <person name="Albert R."/>
            <person name="Binder M."/>
            <person name="Bloem J."/>
            <person name="Labutti K."/>
            <person name="Salamov A."/>
            <person name="Andreopoulos B."/>
            <person name="Baker S."/>
            <person name="Barry K."/>
            <person name="Bills G."/>
            <person name="Bluhm B."/>
            <person name="Cannon C."/>
            <person name="Castanera R."/>
            <person name="Culley D."/>
            <person name="Daum C."/>
            <person name="Ezra D."/>
            <person name="Gonzalez J."/>
            <person name="Henrissat B."/>
            <person name="Kuo A."/>
            <person name="Liang C."/>
            <person name="Lipzen A."/>
            <person name="Lutzoni F."/>
            <person name="Magnuson J."/>
            <person name="Mondo S."/>
            <person name="Nolan M."/>
            <person name="Ohm R."/>
            <person name="Pangilinan J."/>
            <person name="Park H.-J."/>
            <person name="Ramirez L."/>
            <person name="Alfaro M."/>
            <person name="Sun H."/>
            <person name="Tritt A."/>
            <person name="Yoshinaga Y."/>
            <person name="Zwiers L.-H."/>
            <person name="Turgeon B."/>
            <person name="Goodwin S."/>
            <person name="Spatafora J."/>
            <person name="Crous P."/>
            <person name="Grigoriev I."/>
        </authorList>
    </citation>
    <scope>NUCLEOTIDE SEQUENCE</scope>
    <source>
        <strain evidence="9">CBS 122367</strain>
    </source>
</reference>
<dbReference type="GO" id="GO:0020037">
    <property type="term" value="F:heme binding"/>
    <property type="evidence" value="ECO:0007669"/>
    <property type="project" value="InterPro"/>
</dbReference>
<comment type="pathway">
    <text evidence="2">Mycotoxin biosynthesis.</text>
</comment>
<keyword evidence="6 7" id="KW-0408">Iron</keyword>
<keyword evidence="10" id="KW-1185">Reference proteome</keyword>
<gene>
    <name evidence="9" type="ORF">K458DRAFT_303611</name>
</gene>
<dbReference type="PANTHER" id="PTHR46206:SF4">
    <property type="entry name" value="P450, PUTATIVE (EUROFUNG)-RELATED"/>
    <property type="match status" value="1"/>
</dbReference>
<evidence type="ECO:0000256" key="3">
    <source>
        <dbReference type="ARBA" id="ARBA00010617"/>
    </source>
</evidence>
<comment type="cofactor">
    <cofactor evidence="1 7">
        <name>heme</name>
        <dbReference type="ChEBI" id="CHEBI:30413"/>
    </cofactor>
</comment>
<keyword evidence="7" id="KW-0349">Heme</keyword>
<name>A0A6G1J1T4_9PLEO</name>
<evidence type="ECO:0000256" key="2">
    <source>
        <dbReference type="ARBA" id="ARBA00004685"/>
    </source>
</evidence>
<dbReference type="InterPro" id="IPR036396">
    <property type="entry name" value="Cyt_P450_sf"/>
</dbReference>
<dbReference type="GO" id="GO:0016705">
    <property type="term" value="F:oxidoreductase activity, acting on paired donors, with incorporation or reduction of molecular oxygen"/>
    <property type="evidence" value="ECO:0007669"/>
    <property type="project" value="InterPro"/>
</dbReference>
<dbReference type="AlphaFoldDB" id="A0A6G1J1T4"/>
<evidence type="ECO:0000313" key="9">
    <source>
        <dbReference type="EMBL" id="KAF2684170.1"/>
    </source>
</evidence>
<protein>
    <submittedName>
        <fullName evidence="9">Cytochrome P450</fullName>
    </submittedName>
</protein>
<dbReference type="InterPro" id="IPR002403">
    <property type="entry name" value="Cyt_P450_E_grp-IV"/>
</dbReference>
<dbReference type="SUPFAM" id="SSF48264">
    <property type="entry name" value="Cytochrome P450"/>
    <property type="match status" value="1"/>
</dbReference>
<keyword evidence="4 7" id="KW-0479">Metal-binding</keyword>
<keyword evidence="8" id="KW-1133">Transmembrane helix</keyword>
<comment type="similarity">
    <text evidence="3">Belongs to the cytochrome P450 family.</text>
</comment>
<evidence type="ECO:0000256" key="5">
    <source>
        <dbReference type="ARBA" id="ARBA00023002"/>
    </source>
</evidence>
<dbReference type="Gene3D" id="1.10.630.10">
    <property type="entry name" value="Cytochrome P450"/>
    <property type="match status" value="1"/>
</dbReference>
<proteinExistence type="inferred from homology"/>
<dbReference type="PANTHER" id="PTHR46206">
    <property type="entry name" value="CYTOCHROME P450"/>
    <property type="match status" value="1"/>
</dbReference>
<dbReference type="PRINTS" id="PR00465">
    <property type="entry name" value="EP450IV"/>
</dbReference>
<dbReference type="InterPro" id="IPR001128">
    <property type="entry name" value="Cyt_P450"/>
</dbReference>
<keyword evidence="8" id="KW-0472">Membrane</keyword>